<keyword evidence="2" id="KW-1185">Reference proteome</keyword>
<accession>A0A5B7FF92</accession>
<name>A0A5B7FF92_PORTR</name>
<proteinExistence type="predicted"/>
<dbReference type="AlphaFoldDB" id="A0A5B7FF92"/>
<evidence type="ECO:0000313" key="1">
    <source>
        <dbReference type="EMBL" id="MPC44026.1"/>
    </source>
</evidence>
<protein>
    <submittedName>
        <fullName evidence="1">Uncharacterized protein</fullName>
    </submittedName>
</protein>
<comment type="caution">
    <text evidence="1">The sequence shown here is derived from an EMBL/GenBank/DDBJ whole genome shotgun (WGS) entry which is preliminary data.</text>
</comment>
<reference evidence="1 2" key="1">
    <citation type="submission" date="2019-05" db="EMBL/GenBank/DDBJ databases">
        <title>Another draft genome of Portunus trituberculatus and its Hox gene families provides insights of decapod evolution.</title>
        <authorList>
            <person name="Jeong J.-H."/>
            <person name="Song I."/>
            <person name="Kim S."/>
            <person name="Choi T."/>
            <person name="Kim D."/>
            <person name="Ryu S."/>
            <person name="Kim W."/>
        </authorList>
    </citation>
    <scope>NUCLEOTIDE SEQUENCE [LARGE SCALE GENOMIC DNA]</scope>
    <source>
        <tissue evidence="1">Muscle</tissue>
    </source>
</reference>
<organism evidence="1 2">
    <name type="scientific">Portunus trituberculatus</name>
    <name type="common">Swimming crab</name>
    <name type="synonym">Neptunus trituberculatus</name>
    <dbReference type="NCBI Taxonomy" id="210409"/>
    <lineage>
        <taxon>Eukaryota</taxon>
        <taxon>Metazoa</taxon>
        <taxon>Ecdysozoa</taxon>
        <taxon>Arthropoda</taxon>
        <taxon>Crustacea</taxon>
        <taxon>Multicrustacea</taxon>
        <taxon>Malacostraca</taxon>
        <taxon>Eumalacostraca</taxon>
        <taxon>Eucarida</taxon>
        <taxon>Decapoda</taxon>
        <taxon>Pleocyemata</taxon>
        <taxon>Brachyura</taxon>
        <taxon>Eubrachyura</taxon>
        <taxon>Portunoidea</taxon>
        <taxon>Portunidae</taxon>
        <taxon>Portuninae</taxon>
        <taxon>Portunus</taxon>
    </lineage>
</organism>
<evidence type="ECO:0000313" key="2">
    <source>
        <dbReference type="Proteomes" id="UP000324222"/>
    </source>
</evidence>
<gene>
    <name evidence="1" type="ORF">E2C01_037685</name>
</gene>
<dbReference type="Proteomes" id="UP000324222">
    <property type="component" value="Unassembled WGS sequence"/>
</dbReference>
<dbReference type="EMBL" id="VSRR010006090">
    <property type="protein sequence ID" value="MPC44026.1"/>
    <property type="molecule type" value="Genomic_DNA"/>
</dbReference>
<sequence>MYTNEREISVPGSTYHWSIGVNNLDAWNGSGALLLVAHHSHHDRLPLGGISKLFKRVGGLLTLATSVINPQRNRIIRQYLLQKLYLGRLNLLFAALENYPPHILCHIHIK</sequence>